<name>A0A246DZ69_9HYPH</name>
<evidence type="ECO:0000313" key="3">
    <source>
        <dbReference type="Proteomes" id="UP000197269"/>
    </source>
</evidence>
<organism evidence="2 3">
    <name type="scientific">Rhizobium esperanzae</name>
    <dbReference type="NCBI Taxonomy" id="1967781"/>
    <lineage>
        <taxon>Bacteria</taxon>
        <taxon>Pseudomonadati</taxon>
        <taxon>Pseudomonadota</taxon>
        <taxon>Alphaproteobacteria</taxon>
        <taxon>Hyphomicrobiales</taxon>
        <taxon>Rhizobiaceae</taxon>
        <taxon>Rhizobium/Agrobacterium group</taxon>
        <taxon>Rhizobium</taxon>
    </lineage>
</organism>
<proteinExistence type="predicted"/>
<dbReference type="RefSeq" id="WP_141098749.1">
    <property type="nucleotide sequence ID" value="NZ_MXPU01000004.1"/>
</dbReference>
<dbReference type="Proteomes" id="UP000197269">
    <property type="component" value="Unassembled WGS sequence"/>
</dbReference>
<feature type="region of interest" description="Disordered" evidence="1">
    <location>
        <begin position="14"/>
        <end position="37"/>
    </location>
</feature>
<evidence type="ECO:0000313" key="2">
    <source>
        <dbReference type="EMBL" id="OWO95629.1"/>
    </source>
</evidence>
<dbReference type="AlphaFoldDB" id="A0A246DZ69"/>
<accession>A0A246DZ69</accession>
<protein>
    <submittedName>
        <fullName evidence="2">Uncharacterized protein</fullName>
    </submittedName>
</protein>
<sequence>MIISIEAMHLLPHPFEHAGAPSSSQGRLRERQHSSSQLSFGFYRKPAAPPPAAGFFVLTEECPTAPKAALAIASRLLSRVPDKPVDTKLVVQLCNQTDTAAAEDA</sequence>
<comment type="caution">
    <text evidence="2">The sequence shown here is derived from an EMBL/GenBank/DDBJ whole genome shotgun (WGS) entry which is preliminary data.</text>
</comment>
<gene>
    <name evidence="2" type="ORF">B5E41_07305</name>
</gene>
<reference evidence="2 3" key="1">
    <citation type="submission" date="2017-03" db="EMBL/GenBank/DDBJ databases">
        <title>Genome of strain Rhizobium sp. CNPSo 668.</title>
        <authorList>
            <person name="Ribeiro R."/>
        </authorList>
    </citation>
    <scope>NUCLEOTIDE SEQUENCE [LARGE SCALE GENOMIC DNA]</scope>
    <source>
        <strain evidence="2 3">CNPSo 668</strain>
    </source>
</reference>
<evidence type="ECO:0000256" key="1">
    <source>
        <dbReference type="SAM" id="MobiDB-lite"/>
    </source>
</evidence>
<dbReference type="EMBL" id="MXPU01000004">
    <property type="protein sequence ID" value="OWO95629.1"/>
    <property type="molecule type" value="Genomic_DNA"/>
</dbReference>